<reference evidence="7 8" key="1">
    <citation type="journal article" date="2018" name="Sci. Adv.">
        <title>Multi-heme cytochromes provide a pathway for survival in energy-limited environments.</title>
        <authorList>
            <person name="Deng X."/>
            <person name="Dohmae N."/>
            <person name="Nealson K.H."/>
            <person name="Hashimoto K."/>
            <person name="Okamoto A."/>
        </authorList>
    </citation>
    <scope>NUCLEOTIDE SEQUENCE [LARGE SCALE GENOMIC DNA]</scope>
    <source>
        <strain evidence="7 8">IS5</strain>
    </source>
</reference>
<dbReference type="SUPFAM" id="SSF52540">
    <property type="entry name" value="P-loop containing nucleoside triphosphate hydrolases"/>
    <property type="match status" value="1"/>
</dbReference>
<name>A0A2Z6AWL6_9BACT</name>
<evidence type="ECO:0000259" key="5">
    <source>
        <dbReference type="Pfam" id="PF03668"/>
    </source>
</evidence>
<accession>A0A2Z6AWL6</accession>
<dbReference type="GO" id="GO:0005524">
    <property type="term" value="F:ATP binding"/>
    <property type="evidence" value="ECO:0007669"/>
    <property type="project" value="UniProtKB-UniRule"/>
</dbReference>
<feature type="domain" description="RapZ-like N-terminal" evidence="5">
    <location>
        <begin position="13"/>
        <end position="164"/>
    </location>
</feature>
<dbReference type="OrthoDB" id="9784461at2"/>
<dbReference type="NCBIfam" id="NF003828">
    <property type="entry name" value="PRK05416.1"/>
    <property type="match status" value="1"/>
</dbReference>
<dbReference type="HAMAP" id="MF_00636">
    <property type="entry name" value="RapZ_like"/>
    <property type="match status" value="1"/>
</dbReference>
<dbReference type="InterPro" id="IPR005337">
    <property type="entry name" value="RapZ-like"/>
</dbReference>
<feature type="domain" description="RapZ C-terminal" evidence="6">
    <location>
        <begin position="176"/>
        <end position="294"/>
    </location>
</feature>
<dbReference type="InterPro" id="IPR053930">
    <property type="entry name" value="RapZ-like_N"/>
</dbReference>
<evidence type="ECO:0000313" key="7">
    <source>
        <dbReference type="EMBL" id="BBD07576.1"/>
    </source>
</evidence>
<dbReference type="GO" id="GO:0005525">
    <property type="term" value="F:GTP binding"/>
    <property type="evidence" value="ECO:0007669"/>
    <property type="project" value="UniProtKB-UniRule"/>
</dbReference>
<keyword evidence="2 4" id="KW-0067">ATP-binding</keyword>
<keyword evidence="8" id="KW-1185">Reference proteome</keyword>
<feature type="binding site" evidence="4">
    <location>
        <begin position="18"/>
        <end position="25"/>
    </location>
    <ligand>
        <name>ATP</name>
        <dbReference type="ChEBI" id="CHEBI:30616"/>
    </ligand>
</feature>
<dbReference type="Gene3D" id="3.40.50.300">
    <property type="entry name" value="P-loop containing nucleotide triphosphate hydrolases"/>
    <property type="match status" value="1"/>
</dbReference>
<evidence type="ECO:0000259" key="6">
    <source>
        <dbReference type="Pfam" id="PF22740"/>
    </source>
</evidence>
<dbReference type="Pfam" id="PF03668">
    <property type="entry name" value="RapZ-like_N"/>
    <property type="match status" value="1"/>
</dbReference>
<keyword evidence="3 4" id="KW-0342">GTP-binding</keyword>
<evidence type="ECO:0000313" key="8">
    <source>
        <dbReference type="Proteomes" id="UP000269883"/>
    </source>
</evidence>
<dbReference type="AlphaFoldDB" id="A0A2Z6AWL6"/>
<dbReference type="EMBL" id="AP017378">
    <property type="protein sequence ID" value="BBD07576.1"/>
    <property type="molecule type" value="Genomic_DNA"/>
</dbReference>
<evidence type="ECO:0000256" key="4">
    <source>
        <dbReference type="HAMAP-Rule" id="MF_00636"/>
    </source>
</evidence>
<comment type="caution">
    <text evidence="4">Lacks conserved residue(s) required for the propagation of feature annotation.</text>
</comment>
<dbReference type="PIRSF" id="PIRSF005052">
    <property type="entry name" value="P-loopkin"/>
    <property type="match status" value="1"/>
</dbReference>
<evidence type="ECO:0000256" key="3">
    <source>
        <dbReference type="ARBA" id="ARBA00023134"/>
    </source>
</evidence>
<evidence type="ECO:0000256" key="2">
    <source>
        <dbReference type="ARBA" id="ARBA00022840"/>
    </source>
</evidence>
<organism evidence="7 8">
    <name type="scientific">Desulfovibrio ferrophilus</name>
    <dbReference type="NCBI Taxonomy" id="241368"/>
    <lineage>
        <taxon>Bacteria</taxon>
        <taxon>Pseudomonadati</taxon>
        <taxon>Thermodesulfobacteriota</taxon>
        <taxon>Desulfovibrionia</taxon>
        <taxon>Desulfovibrionales</taxon>
        <taxon>Desulfovibrionaceae</taxon>
        <taxon>Desulfovibrio</taxon>
    </lineage>
</organism>
<gene>
    <name evidence="7" type="ORF">DFE_0850</name>
</gene>
<dbReference type="InterPro" id="IPR027417">
    <property type="entry name" value="P-loop_NTPase"/>
</dbReference>
<dbReference type="Proteomes" id="UP000269883">
    <property type="component" value="Chromosome"/>
</dbReference>
<keyword evidence="1 4" id="KW-0547">Nucleotide-binding</keyword>
<dbReference type="KEGG" id="dfl:DFE_0850"/>
<dbReference type="Pfam" id="PF22740">
    <property type="entry name" value="PapZ_C"/>
    <property type="match status" value="1"/>
</dbReference>
<protein>
    <submittedName>
        <fullName evidence="7">UPF0042 nucleotide-binding protein DESAM_21978</fullName>
    </submittedName>
</protein>
<dbReference type="PANTHER" id="PTHR30448:SF0">
    <property type="entry name" value="RNASE ADAPTER PROTEIN RAPZ"/>
    <property type="match status" value="1"/>
</dbReference>
<dbReference type="PANTHER" id="PTHR30448">
    <property type="entry name" value="RNASE ADAPTER PROTEIN RAPZ"/>
    <property type="match status" value="1"/>
</dbReference>
<dbReference type="InterPro" id="IPR053931">
    <property type="entry name" value="RapZ_C"/>
</dbReference>
<evidence type="ECO:0000256" key="1">
    <source>
        <dbReference type="ARBA" id="ARBA00022741"/>
    </source>
</evidence>
<sequence>MKPVRADGGEFPVIILTGLSGAGKSTALKVFEDLGFLTMDGLPPLVMPEMVRLFRTQKDFRHRGLTLGLDASGDDFAKQWPLALGELEAIGARPRLVYVECSAPVLMRRYAATRRPHPLEGELGLERAMEEERRRLFPVRERSELVVDTTDYSIHDLRRFLQEKWNFLKERQWGLRIYVLSFGFKHQVPTDADMVFDLRFLPNPYFDEKLRPMSGKDKPIADFVLGSDEGSEFLRHQMEYLNYILPCYAREGRYRLTLAFGCTGGRHRSVATAEAVFDSLRKSDYAVFLEHRHLDLE</sequence>
<proteinExistence type="inferred from homology"/>